<dbReference type="SMART" id="SM00411">
    <property type="entry name" value="BHL"/>
    <property type="match status" value="1"/>
</dbReference>
<reference evidence="1" key="1">
    <citation type="submission" date="2018-06" db="EMBL/GenBank/DDBJ databases">
        <authorList>
            <person name="Zhirakovskaya E."/>
        </authorList>
    </citation>
    <scope>NUCLEOTIDE SEQUENCE</scope>
</reference>
<sequence length="99" mass="11097">MTKSDMAEKLAAKINVKKQEAEKIINIFTNSIIEALSKGDKVEIRGFGSFRVRNRAEKIGRNPKTGEKVAVPAKSVPFFKSGKDFRDVVDRGYLKRPAE</sequence>
<dbReference type="EMBL" id="UOGE01000093">
    <property type="protein sequence ID" value="VAX24238.1"/>
    <property type="molecule type" value="Genomic_DNA"/>
</dbReference>
<accession>A0A3B1CJX3</accession>
<dbReference type="GO" id="GO:0030527">
    <property type="term" value="F:structural constituent of chromatin"/>
    <property type="evidence" value="ECO:0007669"/>
    <property type="project" value="InterPro"/>
</dbReference>
<gene>
    <name evidence="1" type="ORF">MNBD_NITROSPINAE02-101</name>
</gene>
<dbReference type="InterPro" id="IPR000119">
    <property type="entry name" value="Hist_DNA-bd"/>
</dbReference>
<protein>
    <submittedName>
        <fullName evidence="1">Integration host factor beta subunit</fullName>
    </submittedName>
</protein>
<dbReference type="PANTHER" id="PTHR33175:SF5">
    <property type="entry name" value="INTEGRATION HOST FACTOR SUBUNIT BETA"/>
    <property type="match status" value="1"/>
</dbReference>
<evidence type="ECO:0000313" key="1">
    <source>
        <dbReference type="EMBL" id="VAX24238.1"/>
    </source>
</evidence>
<dbReference type="GO" id="GO:0005829">
    <property type="term" value="C:cytosol"/>
    <property type="evidence" value="ECO:0007669"/>
    <property type="project" value="TreeGrafter"/>
</dbReference>
<organism evidence="1">
    <name type="scientific">hydrothermal vent metagenome</name>
    <dbReference type="NCBI Taxonomy" id="652676"/>
    <lineage>
        <taxon>unclassified sequences</taxon>
        <taxon>metagenomes</taxon>
        <taxon>ecological metagenomes</taxon>
    </lineage>
</organism>
<dbReference type="GO" id="GO:0003677">
    <property type="term" value="F:DNA binding"/>
    <property type="evidence" value="ECO:0007669"/>
    <property type="project" value="InterPro"/>
</dbReference>
<dbReference type="AlphaFoldDB" id="A0A3B1CJX3"/>
<dbReference type="PRINTS" id="PR01727">
    <property type="entry name" value="DNABINDINGHU"/>
</dbReference>
<dbReference type="PANTHER" id="PTHR33175">
    <property type="entry name" value="DNA-BINDING PROTEIN HU"/>
    <property type="match status" value="1"/>
</dbReference>
<proteinExistence type="predicted"/>
<name>A0A3B1CJX3_9ZZZZ</name>
<dbReference type="CDD" id="cd13836">
    <property type="entry name" value="IHF_B"/>
    <property type="match status" value="1"/>
</dbReference>
<dbReference type="SUPFAM" id="SSF47729">
    <property type="entry name" value="IHF-like DNA-binding proteins"/>
    <property type="match status" value="1"/>
</dbReference>
<dbReference type="Gene3D" id="4.10.520.10">
    <property type="entry name" value="IHF-like DNA-binding proteins"/>
    <property type="match status" value="1"/>
</dbReference>
<dbReference type="Pfam" id="PF00216">
    <property type="entry name" value="Bac_DNA_binding"/>
    <property type="match status" value="1"/>
</dbReference>
<dbReference type="InterPro" id="IPR010992">
    <property type="entry name" value="IHF-like_DNA-bd_dom_sf"/>
</dbReference>